<feature type="transmembrane region" description="Helical" evidence="6">
    <location>
        <begin position="20"/>
        <end position="42"/>
    </location>
</feature>
<keyword evidence="1 4" id="KW-0349">Heme</keyword>
<dbReference type="NCBIfam" id="NF011055">
    <property type="entry name" value="PRK14487.1"/>
    <property type="match status" value="1"/>
</dbReference>
<name>A0ABU3BNI1_9BACT</name>
<feature type="domain" description="Cytochrome c" evidence="7">
    <location>
        <begin position="58"/>
        <end position="222"/>
    </location>
</feature>
<dbReference type="PROSITE" id="PS51007">
    <property type="entry name" value="CYTC"/>
    <property type="match status" value="1"/>
</dbReference>
<dbReference type="Pfam" id="PF02433">
    <property type="entry name" value="FixO"/>
    <property type="match status" value="1"/>
</dbReference>
<sequence length="273" mass="30338">MKRFFRANGAHRRLEGWPLVFTVLTTVAILVGTVVEFAPLFLVGGAVEPLATLEPYTPLELVGRDVYIAEGCNNCHSQQIRPFQDEVIRYGPYSVPEEGAYETPHLWGSKRTGPDLARVGGKYPHLWHVRHMDNPRNTSPRSIMPPYPHMLTKRLDLDDVAGNMRGLRRLGVPYTDAEIENAAALAHAQAEAIAAEVESQGGPEGLSDREIMAVVAYLQRLGVDRARALDPDLDRGETELEAHEVREIEQTVLPPERRPPVLEDPDPIPDPAP</sequence>
<keyword evidence="6" id="KW-1133">Transmembrane helix</keyword>
<evidence type="ECO:0000256" key="6">
    <source>
        <dbReference type="SAM" id="Phobius"/>
    </source>
</evidence>
<gene>
    <name evidence="8" type="primary">ccoO</name>
    <name evidence="8" type="ORF">RM540_03710</name>
</gene>
<dbReference type="InterPro" id="IPR036909">
    <property type="entry name" value="Cyt_c-like_dom_sf"/>
</dbReference>
<accession>A0ABU3BNI1</accession>
<keyword evidence="3 4" id="KW-0408">Iron</keyword>
<protein>
    <submittedName>
        <fullName evidence="8">Cytochrome-c oxidase, cbb3-type subunit II</fullName>
    </submittedName>
</protein>
<proteinExistence type="predicted"/>
<feature type="region of interest" description="Disordered" evidence="5">
    <location>
        <begin position="247"/>
        <end position="273"/>
    </location>
</feature>
<dbReference type="InterPro" id="IPR009056">
    <property type="entry name" value="Cyt_c-like_dom"/>
</dbReference>
<keyword evidence="2 4" id="KW-0479">Metal-binding</keyword>
<evidence type="ECO:0000256" key="1">
    <source>
        <dbReference type="ARBA" id="ARBA00022617"/>
    </source>
</evidence>
<evidence type="ECO:0000256" key="5">
    <source>
        <dbReference type="SAM" id="MobiDB-lite"/>
    </source>
</evidence>
<keyword evidence="9" id="KW-1185">Reference proteome</keyword>
<dbReference type="Proteomes" id="UP001267426">
    <property type="component" value="Unassembled WGS sequence"/>
</dbReference>
<dbReference type="Gene3D" id="1.10.760.10">
    <property type="entry name" value="Cytochrome c-like domain"/>
    <property type="match status" value="1"/>
</dbReference>
<dbReference type="InterPro" id="IPR003468">
    <property type="entry name" value="Cyt_c_oxidase_monohaem-su/FixO"/>
</dbReference>
<organism evidence="8 9">
    <name type="scientific">Rubrivirga litoralis</name>
    <dbReference type="NCBI Taxonomy" id="3075598"/>
    <lineage>
        <taxon>Bacteria</taxon>
        <taxon>Pseudomonadati</taxon>
        <taxon>Rhodothermota</taxon>
        <taxon>Rhodothermia</taxon>
        <taxon>Rhodothermales</taxon>
        <taxon>Rubricoccaceae</taxon>
        <taxon>Rubrivirga</taxon>
    </lineage>
</organism>
<evidence type="ECO:0000313" key="9">
    <source>
        <dbReference type="Proteomes" id="UP001267426"/>
    </source>
</evidence>
<reference evidence="8 9" key="1">
    <citation type="submission" date="2023-09" db="EMBL/GenBank/DDBJ databases">
        <authorList>
            <person name="Rey-Velasco X."/>
        </authorList>
    </citation>
    <scope>NUCLEOTIDE SEQUENCE [LARGE SCALE GENOMIC DNA]</scope>
    <source>
        <strain evidence="8 9">F394</strain>
    </source>
</reference>
<evidence type="ECO:0000313" key="8">
    <source>
        <dbReference type="EMBL" id="MDT0630844.1"/>
    </source>
</evidence>
<keyword evidence="6" id="KW-0472">Membrane</keyword>
<keyword evidence="6" id="KW-0812">Transmembrane</keyword>
<feature type="compositionally biased region" description="Basic and acidic residues" evidence="5">
    <location>
        <begin position="247"/>
        <end position="261"/>
    </location>
</feature>
<evidence type="ECO:0000256" key="4">
    <source>
        <dbReference type="PROSITE-ProRule" id="PRU00433"/>
    </source>
</evidence>
<evidence type="ECO:0000256" key="2">
    <source>
        <dbReference type="ARBA" id="ARBA00022723"/>
    </source>
</evidence>
<dbReference type="RefSeq" id="WP_311662180.1">
    <property type="nucleotide sequence ID" value="NZ_JAVRHT010000005.1"/>
</dbReference>
<evidence type="ECO:0000256" key="3">
    <source>
        <dbReference type="ARBA" id="ARBA00023004"/>
    </source>
</evidence>
<dbReference type="NCBIfam" id="TIGR00781">
    <property type="entry name" value="ccoO"/>
    <property type="match status" value="1"/>
</dbReference>
<evidence type="ECO:0000259" key="7">
    <source>
        <dbReference type="PROSITE" id="PS51007"/>
    </source>
</evidence>
<dbReference type="EMBL" id="JAVRHT010000005">
    <property type="protein sequence ID" value="MDT0630844.1"/>
    <property type="molecule type" value="Genomic_DNA"/>
</dbReference>
<comment type="caution">
    <text evidence="8">The sequence shown here is derived from an EMBL/GenBank/DDBJ whole genome shotgun (WGS) entry which is preliminary data.</text>
</comment>
<dbReference type="SUPFAM" id="SSF46626">
    <property type="entry name" value="Cytochrome c"/>
    <property type="match status" value="1"/>
</dbReference>